<comment type="caution">
    <text evidence="2">The sequence shown here is derived from an EMBL/GenBank/DDBJ whole genome shotgun (WGS) entry which is preliminary data.</text>
</comment>
<feature type="transmembrane region" description="Helical" evidence="1">
    <location>
        <begin position="20"/>
        <end position="42"/>
    </location>
</feature>
<dbReference type="AlphaFoldDB" id="A0A1Y3VQC5"/>
<sequence length="184" mass="20723">MKLEGGRLMNYFLKPSDKEINMLAISYIVFGLLICLFNVTILTMTIRVFGIIALLFSGYLLYTYFVQRISTSLSPLFIGVPGLLISILMVFSPESILAMLPILVGIILIINSIVHMQKSLILKDFGYPRWNISLIFSILVLITGVILLSQPIQSLSIIMQILGIALIVEAIFMLINQHILKRYD</sequence>
<organism evidence="2 3">
    <name type="scientific">Faecalitalea cylindroides</name>
    <dbReference type="NCBI Taxonomy" id="39483"/>
    <lineage>
        <taxon>Bacteria</taxon>
        <taxon>Bacillati</taxon>
        <taxon>Bacillota</taxon>
        <taxon>Erysipelotrichia</taxon>
        <taxon>Erysipelotrichales</taxon>
        <taxon>Erysipelotrichaceae</taxon>
        <taxon>Faecalitalea</taxon>
    </lineage>
</organism>
<evidence type="ECO:0008006" key="4">
    <source>
        <dbReference type="Google" id="ProtNLM"/>
    </source>
</evidence>
<proteinExistence type="predicted"/>
<dbReference type="GO" id="GO:0005886">
    <property type="term" value="C:plasma membrane"/>
    <property type="evidence" value="ECO:0007669"/>
    <property type="project" value="TreeGrafter"/>
</dbReference>
<feature type="transmembrane region" description="Helical" evidence="1">
    <location>
        <begin position="48"/>
        <end position="66"/>
    </location>
</feature>
<evidence type="ECO:0000313" key="2">
    <source>
        <dbReference type="EMBL" id="OUP61259.1"/>
    </source>
</evidence>
<keyword evidence="1" id="KW-0812">Transmembrane</keyword>
<accession>A0A1Y3VQC5</accession>
<feature type="transmembrane region" description="Helical" evidence="1">
    <location>
        <begin position="128"/>
        <end position="149"/>
    </location>
</feature>
<gene>
    <name evidence="2" type="ORF">B5F14_04010</name>
</gene>
<evidence type="ECO:0000313" key="3">
    <source>
        <dbReference type="Proteomes" id="UP000195447"/>
    </source>
</evidence>
<dbReference type="PANTHER" id="PTHR34989">
    <property type="entry name" value="PROTEIN HDED"/>
    <property type="match status" value="1"/>
</dbReference>
<feature type="transmembrane region" description="Helical" evidence="1">
    <location>
        <begin position="155"/>
        <end position="175"/>
    </location>
</feature>
<dbReference type="InterPro" id="IPR005325">
    <property type="entry name" value="DUF308_memb"/>
</dbReference>
<dbReference type="Pfam" id="PF03729">
    <property type="entry name" value="DUF308"/>
    <property type="match status" value="1"/>
</dbReference>
<protein>
    <recommendedName>
        <fullName evidence="4">Acid-resistance membrane protein</fullName>
    </recommendedName>
</protein>
<dbReference type="EMBL" id="NFKM01000005">
    <property type="protein sequence ID" value="OUP61259.1"/>
    <property type="molecule type" value="Genomic_DNA"/>
</dbReference>
<dbReference type="InterPro" id="IPR052712">
    <property type="entry name" value="Acid_resist_chaperone_HdeD"/>
</dbReference>
<reference evidence="3" key="1">
    <citation type="submission" date="2017-04" db="EMBL/GenBank/DDBJ databases">
        <title>Function of individual gut microbiota members based on whole genome sequencing of pure cultures obtained from chicken caecum.</title>
        <authorList>
            <person name="Medvecky M."/>
            <person name="Cejkova D."/>
            <person name="Polansky O."/>
            <person name="Karasova D."/>
            <person name="Kubasova T."/>
            <person name="Cizek A."/>
            <person name="Rychlik I."/>
        </authorList>
    </citation>
    <scope>NUCLEOTIDE SEQUENCE [LARGE SCALE GENOMIC DNA]</scope>
    <source>
        <strain evidence="3">An178</strain>
    </source>
</reference>
<dbReference type="Proteomes" id="UP000195447">
    <property type="component" value="Unassembled WGS sequence"/>
</dbReference>
<name>A0A1Y3VQC5_9FIRM</name>
<feature type="transmembrane region" description="Helical" evidence="1">
    <location>
        <begin position="73"/>
        <end position="91"/>
    </location>
</feature>
<dbReference type="PANTHER" id="PTHR34989:SF1">
    <property type="entry name" value="PROTEIN HDED"/>
    <property type="match status" value="1"/>
</dbReference>
<evidence type="ECO:0000256" key="1">
    <source>
        <dbReference type="SAM" id="Phobius"/>
    </source>
</evidence>
<feature type="transmembrane region" description="Helical" evidence="1">
    <location>
        <begin position="97"/>
        <end position="116"/>
    </location>
</feature>
<keyword evidence="1" id="KW-0472">Membrane</keyword>
<keyword evidence="1" id="KW-1133">Transmembrane helix</keyword>
<keyword evidence="3" id="KW-1185">Reference proteome</keyword>